<gene>
    <name evidence="1" type="ORF">N3K66_008080</name>
</gene>
<proteinExistence type="predicted"/>
<reference evidence="1" key="1">
    <citation type="submission" date="2022-10" db="EMBL/GenBank/DDBJ databases">
        <title>Complete Genome of Trichothecium roseum strain YXFP-22015, a Plant Pathogen Isolated from Citrus.</title>
        <authorList>
            <person name="Wang Y."/>
            <person name="Zhu L."/>
        </authorList>
    </citation>
    <scope>NUCLEOTIDE SEQUENCE</scope>
    <source>
        <strain evidence="1">YXFP-22015</strain>
    </source>
</reference>
<keyword evidence="2" id="KW-1185">Reference proteome</keyword>
<name>A0ACC0USI2_9HYPO</name>
<evidence type="ECO:0000313" key="1">
    <source>
        <dbReference type="EMBL" id="KAI9897058.1"/>
    </source>
</evidence>
<dbReference type="Proteomes" id="UP001163324">
    <property type="component" value="Chromosome 8"/>
</dbReference>
<accession>A0ACC0USI2</accession>
<sequence>MRAPSILEALVTSSLIVQAVAQAPEYSDSNNIPAQSSADGPPGGDGSYSSDSAANSPSCIREGTTTVFVTVVPAVPSDGSSSGDDSSGGSGSGDGDDSDSGSGETVYVTLGPTTTVFFSDGTSGVSTDGLILSDGTSQQTFVTYGSPAASEVSANFPATATDVNPFTTVTIDIWGTGTSSSESNSPTATTSDTGSGSSSGSGSDAADAPQYTSTGQSSADSSPGESPSTSPSEDSSHGNSDGSEEPSADAESSNGDSQASITITFGGPSGFTYHPSEQNTDAGPTAYGSLDSSGFLPGNDAPSTTVNAGQSPKGGSPWYTVVTDVDVNWITGSNGPSQVTAFSIHTLTFSGSPTEISGASVSDVDNSSRYTIVGPDGKTTVLVGSEGDLGNGTPVETSAALPNNGGQSLPPFLSSSLNTPPSLPTDLPGSWPSAVSQGDNTNQVVQTTSTSYTLIGQDGQPTVMQYTWTLPQGGALTTDTAILPGSAPTDSLLTDFPRITLPGPAPTDGAGSDASSTTCFTFTFTGTDGLPTVVDSTVVIGPTDSPFQPGGEFSLPREGTISPHTTFTIIGPNGLPTIVESPLPSSPFGFSTGLPSDIGSAGGISTNDGAGVTTCTSFTIIGADGLPTIVESTYIATPTGPVGLPNLTNGIPGPVITGGSITAFPTDVSGALPTTWPVASGFPSGNSDGAGDTTCTTFTLLGSDGLPTIVETSWTLSDHTSTEIGFPGGPQGSSSALPPGFPWPLTPPLVVPTDSPGTDGSIHTGPVTTCTTFTVLGTDGVPTVIDSTWVVPGSQETQAGVPIPGASNVVPSDIAGQLTNLPGLPTPQVPGGLDASTTCTSFTILGQDGLPTVVETTWAVGPQSASSVALPTMVPQQSISGLPQGIPPVSGAITTSFTAISIGANGLPTPVVQTVVIAPETQASALPVITSGVPYLPSFSPVITTTGAQLSDIQGVPPLSEYGPIDSNSTPALSSGALPISGVLLPFITGTTTGTITTTLTMTTDSDSSASGNSGAPSYGDSLGDVANPGFPSELTLWPFSATYGTPAEGDAQGTTTYTMNYPLTTMAAVTPLPVVAGGKRMVRRQEGPFDSSLWSNSSLPAIPPVGTPAMTPTPITPSSSAATMCSAGRKIGNVTIDFDDVSPGPLYNPTNDFWFSGGFSIIPPSAQSFSYLPSSGGQLMEFVPSSLTTSSGGSGDTAEIGVGPNFANPHFRFNFYGANLGCAAESAEQWCKFEVSAYAFDEASGGVQSIAWSETKRIPACVDSPASRCSLTPMDFEGYNNISSVLVTLHVGLDLRAWWADDLRVGWTDNSCEASQSRSEATAYLAKQEGRASRLRRHLWNTFRLA</sequence>
<organism evidence="1 2">
    <name type="scientific">Trichothecium roseum</name>
    <dbReference type="NCBI Taxonomy" id="47278"/>
    <lineage>
        <taxon>Eukaryota</taxon>
        <taxon>Fungi</taxon>
        <taxon>Dikarya</taxon>
        <taxon>Ascomycota</taxon>
        <taxon>Pezizomycotina</taxon>
        <taxon>Sordariomycetes</taxon>
        <taxon>Hypocreomycetidae</taxon>
        <taxon>Hypocreales</taxon>
        <taxon>Hypocreales incertae sedis</taxon>
        <taxon>Trichothecium</taxon>
    </lineage>
</organism>
<dbReference type="EMBL" id="CM047947">
    <property type="protein sequence ID" value="KAI9897058.1"/>
    <property type="molecule type" value="Genomic_DNA"/>
</dbReference>
<evidence type="ECO:0000313" key="2">
    <source>
        <dbReference type="Proteomes" id="UP001163324"/>
    </source>
</evidence>
<protein>
    <submittedName>
        <fullName evidence="1">Uncharacterized protein</fullName>
    </submittedName>
</protein>
<comment type="caution">
    <text evidence="1">The sequence shown here is derived from an EMBL/GenBank/DDBJ whole genome shotgun (WGS) entry which is preliminary data.</text>
</comment>